<dbReference type="Pfam" id="PF20538">
    <property type="entry name" value="DUF6753"/>
    <property type="match status" value="1"/>
</dbReference>
<comment type="caution">
    <text evidence="2">The sequence shown here is derived from an EMBL/GenBank/DDBJ whole genome shotgun (WGS) entry which is preliminary data.</text>
</comment>
<dbReference type="InterPro" id="IPR046641">
    <property type="entry name" value="DUF6753"/>
</dbReference>
<protein>
    <submittedName>
        <fullName evidence="2">Uncharacterized protein</fullName>
    </submittedName>
</protein>
<organism evidence="2 3">
    <name type="scientific">Iningainema tapete BLCC-T55</name>
    <dbReference type="NCBI Taxonomy" id="2748662"/>
    <lineage>
        <taxon>Bacteria</taxon>
        <taxon>Bacillati</taxon>
        <taxon>Cyanobacteriota</taxon>
        <taxon>Cyanophyceae</taxon>
        <taxon>Nostocales</taxon>
        <taxon>Scytonemataceae</taxon>
        <taxon>Iningainema tapete</taxon>
    </lineage>
</organism>
<evidence type="ECO:0000313" key="3">
    <source>
        <dbReference type="Proteomes" id="UP000629098"/>
    </source>
</evidence>
<feature type="coiled-coil region" evidence="1">
    <location>
        <begin position="135"/>
        <end position="169"/>
    </location>
</feature>
<dbReference type="RefSeq" id="WP_190825256.1">
    <property type="nucleotide sequence ID" value="NZ_CAWPPI010000011.1"/>
</dbReference>
<feature type="coiled-coil region" evidence="1">
    <location>
        <begin position="199"/>
        <end position="230"/>
    </location>
</feature>
<keyword evidence="1" id="KW-0175">Coiled coil</keyword>
<evidence type="ECO:0000256" key="1">
    <source>
        <dbReference type="SAM" id="Coils"/>
    </source>
</evidence>
<keyword evidence="3" id="KW-1185">Reference proteome</keyword>
<dbReference type="EMBL" id="JACXAE010000011">
    <property type="protein sequence ID" value="MBD2770956.1"/>
    <property type="molecule type" value="Genomic_DNA"/>
</dbReference>
<name>A0A8J7C5L0_9CYAN</name>
<proteinExistence type="predicted"/>
<sequence>MDVQKEYGGAKHNLAKSLQNESAEHRAKVLEFVLDWEINPNEEFFLIFAAIGHLKVLIEQAPEDIRQLFKSVLQELDEWSKITTEKLQIDSQHIKVTESLAQSSKALGTALNSLDITSTQLLEQLKSLPELLKLLKAVEENAPNMSLRLEKLNQSLEQKKFLKIELMEEQLLQLNSLISQDRGETELLLTKIQTTQMMITRLDKKIQERIELMEEKQQELISQMSRQQNKLNLMELLGVGRAAWSYRLKVLGVLTAILVAFNFVVGDLVKGAVASALESTAVVLPVDVIQKLDYASKQSGYATVKLQRIEKALGIKKKQE</sequence>
<gene>
    <name evidence="2" type="ORF">ICL16_02155</name>
</gene>
<evidence type="ECO:0000313" key="2">
    <source>
        <dbReference type="EMBL" id="MBD2770956.1"/>
    </source>
</evidence>
<dbReference type="Proteomes" id="UP000629098">
    <property type="component" value="Unassembled WGS sequence"/>
</dbReference>
<dbReference type="AlphaFoldDB" id="A0A8J7C5L0"/>
<reference evidence="2" key="1">
    <citation type="submission" date="2020-09" db="EMBL/GenBank/DDBJ databases">
        <title>Iningainema tapete sp. nov. (Scytonemataceae, Cyanobacteria) from greenhouses in central Florida (USA) produces two types of nodularin with biosynthetic potential for microcystin-LR and anabaenopeptins.</title>
        <authorList>
            <person name="Berthold D.E."/>
            <person name="Lefler F.W."/>
            <person name="Huang I.-S."/>
            <person name="Abdulla H."/>
            <person name="Zimba P.V."/>
            <person name="Laughinghouse H.D. IV."/>
        </authorList>
    </citation>
    <scope>NUCLEOTIDE SEQUENCE</scope>
    <source>
        <strain evidence="2">BLCCT55</strain>
    </source>
</reference>
<accession>A0A8J7C5L0</accession>